<feature type="chain" id="PRO_5036673697" evidence="2">
    <location>
        <begin position="20"/>
        <end position="358"/>
    </location>
</feature>
<evidence type="ECO:0000313" key="3">
    <source>
        <dbReference type="EMBL" id="MBC3758073.1"/>
    </source>
</evidence>
<dbReference type="RefSeq" id="WP_186560480.1">
    <property type="nucleotide sequence ID" value="NZ_JACNMF010000002.1"/>
</dbReference>
<accession>A0A923H8E6</accession>
<gene>
    <name evidence="3" type="ORF">H7U19_06630</name>
</gene>
<comment type="caution">
    <text evidence="3">The sequence shown here is derived from an EMBL/GenBank/DDBJ whole genome shotgun (WGS) entry which is preliminary data.</text>
</comment>
<proteinExistence type="predicted"/>
<organism evidence="3 4">
    <name type="scientific">Hyunsoonleella aquatilis</name>
    <dbReference type="NCBI Taxonomy" id="2762758"/>
    <lineage>
        <taxon>Bacteria</taxon>
        <taxon>Pseudomonadati</taxon>
        <taxon>Bacteroidota</taxon>
        <taxon>Flavobacteriia</taxon>
        <taxon>Flavobacteriales</taxon>
        <taxon>Flavobacteriaceae</taxon>
    </lineage>
</organism>
<evidence type="ECO:0000313" key="4">
    <source>
        <dbReference type="Proteomes" id="UP000656244"/>
    </source>
</evidence>
<dbReference type="Proteomes" id="UP000656244">
    <property type="component" value="Unassembled WGS sequence"/>
</dbReference>
<dbReference type="EMBL" id="JACNMF010000002">
    <property type="protein sequence ID" value="MBC3758073.1"/>
    <property type="molecule type" value="Genomic_DNA"/>
</dbReference>
<keyword evidence="4" id="KW-1185">Reference proteome</keyword>
<evidence type="ECO:0000256" key="2">
    <source>
        <dbReference type="SAM" id="SignalP"/>
    </source>
</evidence>
<dbReference type="InterPro" id="IPR026444">
    <property type="entry name" value="Secre_tail"/>
</dbReference>
<name>A0A923H8E6_9FLAO</name>
<evidence type="ECO:0000256" key="1">
    <source>
        <dbReference type="ARBA" id="ARBA00022729"/>
    </source>
</evidence>
<dbReference type="NCBIfam" id="TIGR04183">
    <property type="entry name" value="Por_Secre_tail"/>
    <property type="match status" value="1"/>
</dbReference>
<feature type="signal peptide" evidence="2">
    <location>
        <begin position="1"/>
        <end position="19"/>
    </location>
</feature>
<protein>
    <submittedName>
        <fullName evidence="3">T9SS type A sorting domain-containing protein</fullName>
    </submittedName>
</protein>
<keyword evidence="1 2" id="KW-0732">Signal</keyword>
<reference evidence="3" key="1">
    <citation type="submission" date="2020-08" db="EMBL/GenBank/DDBJ databases">
        <title>Hyunsoonleella sp. strain SJ7 genome sequencing and assembly.</title>
        <authorList>
            <person name="Kim I."/>
        </authorList>
    </citation>
    <scope>NUCLEOTIDE SEQUENCE</scope>
    <source>
        <strain evidence="3">SJ7</strain>
    </source>
</reference>
<sequence length="358" mass="41021">MKRRYFLLILFAISLLGNAQTNLLCPSIVEGMYFKDEPLITENNDGTLTLTHPNQTVTEIFAKYKIFDFYEAWSSRKIYGVAFNSKDLVVEIEDKVAREIMYISYGFLSPYTYTSSTINAEIIEFLDGKKFSFNKYCDDIPGFGPDCSLNENSVPQDFSLQLTFDYDETEDILLARTDNLTPCGNSFSIKLKGGATDNTLTLWEVESGTASESTNEQPCYSIEQRLYSVLDITCIPSGAIGYIYVDLDIDNKVFTLERAFNVFTGTIVKFEEEVLSSKNFQLNDIEFFETRANSYLHISNMPHQPLYTEMHTITGQKIRKRQILVDNKIPINTLSSGLYLLKISNKENHFKVFKFIKR</sequence>
<dbReference type="AlphaFoldDB" id="A0A923H8E6"/>